<name>A0ACC2M3E1_PERAE</name>
<reference evidence="1 2" key="1">
    <citation type="journal article" date="2022" name="Hortic Res">
        <title>A haplotype resolved chromosomal level avocado genome allows analysis of novel avocado genes.</title>
        <authorList>
            <person name="Nath O."/>
            <person name="Fletcher S.J."/>
            <person name="Hayward A."/>
            <person name="Shaw L.M."/>
            <person name="Masouleh A.K."/>
            <person name="Furtado A."/>
            <person name="Henry R.J."/>
            <person name="Mitter N."/>
        </authorList>
    </citation>
    <scope>NUCLEOTIDE SEQUENCE [LARGE SCALE GENOMIC DNA]</scope>
    <source>
        <strain evidence="2">cv. Hass</strain>
    </source>
</reference>
<evidence type="ECO:0000313" key="1">
    <source>
        <dbReference type="EMBL" id="KAJ8640141.1"/>
    </source>
</evidence>
<dbReference type="EMBL" id="CM056813">
    <property type="protein sequence ID" value="KAJ8640141.1"/>
    <property type="molecule type" value="Genomic_DNA"/>
</dbReference>
<keyword evidence="2" id="KW-1185">Reference proteome</keyword>
<gene>
    <name evidence="1" type="ORF">MRB53_016835</name>
</gene>
<evidence type="ECO:0000313" key="2">
    <source>
        <dbReference type="Proteomes" id="UP001234297"/>
    </source>
</evidence>
<protein>
    <submittedName>
        <fullName evidence="1">Uncharacterized protein</fullName>
    </submittedName>
</protein>
<comment type="caution">
    <text evidence="1">The sequence shown here is derived from an EMBL/GenBank/DDBJ whole genome shotgun (WGS) entry which is preliminary data.</text>
</comment>
<organism evidence="1 2">
    <name type="scientific">Persea americana</name>
    <name type="common">Avocado</name>
    <dbReference type="NCBI Taxonomy" id="3435"/>
    <lineage>
        <taxon>Eukaryota</taxon>
        <taxon>Viridiplantae</taxon>
        <taxon>Streptophyta</taxon>
        <taxon>Embryophyta</taxon>
        <taxon>Tracheophyta</taxon>
        <taxon>Spermatophyta</taxon>
        <taxon>Magnoliopsida</taxon>
        <taxon>Magnoliidae</taxon>
        <taxon>Laurales</taxon>
        <taxon>Lauraceae</taxon>
        <taxon>Persea</taxon>
    </lineage>
</organism>
<dbReference type="Proteomes" id="UP001234297">
    <property type="component" value="Chromosome 5"/>
</dbReference>
<sequence length="519" mass="57231">MQSISASIHSPPHSKRQTNTRVSSEAKTWDIPFCCHHRLVQSEADFRTLWAGRNTSLPCLHSAVGDQRPTTPSDSINFDGEGNLDEDGQQDVLPWEVICFSAFKKRCIRSHPKKSIYCALCVKNPISQLVPRQSFWRIFAMSIDLEEEPSLLSKGDNLSDNDEVNRNDSSEKFVSQHLDSHELKALLADSERSKLVKKLSEANQYNRFLKRQLQFNEDTLINFKSELAVLELELQTSVGLAEEVAKSGTYQGSRKINGKYVPSYLLSRLEAIHRRLKEQIKGIDAVKVRDVEFFWYGMAEIVQVMGSFDGWSHGEHMSPEYQGGFTKFSTVLKLRPGRYEIKFLVDGEWHLSPELPIIENCHLYLVLASGTGHEPQLEYVSNRDCSPVSFFVFNGDDGRAARLQGGGDGSATAIVQRWTGGGGRLSLLTMGDRRRKMGAVAFSDAGVGWSKATGTEGGSGLTAPAIDPDVVDTVVAAAVGTVVEAVAAEVEAVAAVVEVAVEVVVVQVPGNISYMYASL</sequence>
<accession>A0ACC2M3E1</accession>
<proteinExistence type="predicted"/>